<feature type="compositionally biased region" description="Low complexity" evidence="1">
    <location>
        <begin position="54"/>
        <end position="68"/>
    </location>
</feature>
<dbReference type="AlphaFoldDB" id="A0AAD6CUA2"/>
<feature type="compositionally biased region" description="Polar residues" evidence="1">
    <location>
        <begin position="1062"/>
        <end position="1072"/>
    </location>
</feature>
<dbReference type="InterPro" id="IPR011993">
    <property type="entry name" value="PH-like_dom_sf"/>
</dbReference>
<feature type="compositionally biased region" description="Polar residues" evidence="1">
    <location>
        <begin position="586"/>
        <end position="599"/>
    </location>
</feature>
<feature type="compositionally biased region" description="Basic and acidic residues" evidence="1">
    <location>
        <begin position="898"/>
        <end position="915"/>
    </location>
</feature>
<reference evidence="3 4" key="1">
    <citation type="journal article" date="2023" name="IMA Fungus">
        <title>Comparative genomic study of the Penicillium genus elucidates a diverse pangenome and 15 lateral gene transfer events.</title>
        <authorList>
            <person name="Petersen C."/>
            <person name="Sorensen T."/>
            <person name="Nielsen M.R."/>
            <person name="Sondergaard T.E."/>
            <person name="Sorensen J.L."/>
            <person name="Fitzpatrick D.A."/>
            <person name="Frisvad J.C."/>
            <person name="Nielsen K.L."/>
        </authorList>
    </citation>
    <scope>NUCLEOTIDE SEQUENCE [LARGE SCALE GENOMIC DNA]</scope>
    <source>
        <strain evidence="3 4">IBT 35679</strain>
    </source>
</reference>
<feature type="domain" description="RanBD1" evidence="2">
    <location>
        <begin position="1120"/>
        <end position="1235"/>
    </location>
</feature>
<feature type="compositionally biased region" description="Polar residues" evidence="1">
    <location>
        <begin position="481"/>
        <end position="512"/>
    </location>
</feature>
<feature type="compositionally biased region" description="Basic and acidic residues" evidence="1">
    <location>
        <begin position="29"/>
        <end position="41"/>
    </location>
</feature>
<feature type="region of interest" description="Disordered" evidence="1">
    <location>
        <begin position="83"/>
        <end position="117"/>
    </location>
</feature>
<feature type="compositionally biased region" description="Polar residues" evidence="1">
    <location>
        <begin position="194"/>
        <end position="203"/>
    </location>
</feature>
<dbReference type="CDD" id="cd13170">
    <property type="entry name" value="RanBD_NUP50"/>
    <property type="match status" value="1"/>
</dbReference>
<feature type="compositionally biased region" description="Basic and acidic residues" evidence="1">
    <location>
        <begin position="926"/>
        <end position="950"/>
    </location>
</feature>
<evidence type="ECO:0000313" key="4">
    <source>
        <dbReference type="Proteomes" id="UP001220324"/>
    </source>
</evidence>
<dbReference type="EMBL" id="JAQIZZ010000006">
    <property type="protein sequence ID" value="KAJ5538788.1"/>
    <property type="molecule type" value="Genomic_DNA"/>
</dbReference>
<gene>
    <name evidence="3" type="ORF">N7494_008267</name>
</gene>
<feature type="compositionally biased region" description="Polar residues" evidence="1">
    <location>
        <begin position="401"/>
        <end position="426"/>
    </location>
</feature>
<evidence type="ECO:0000256" key="1">
    <source>
        <dbReference type="SAM" id="MobiDB-lite"/>
    </source>
</evidence>
<feature type="compositionally biased region" description="Polar residues" evidence="1">
    <location>
        <begin position="358"/>
        <end position="371"/>
    </location>
</feature>
<name>A0AAD6CUA2_9EURO</name>
<feature type="region of interest" description="Disordered" evidence="1">
    <location>
        <begin position="358"/>
        <end position="687"/>
    </location>
</feature>
<feature type="compositionally biased region" description="Low complexity" evidence="1">
    <location>
        <begin position="982"/>
        <end position="998"/>
    </location>
</feature>
<feature type="compositionally biased region" description="Polar residues" evidence="1">
    <location>
        <begin position="792"/>
        <end position="802"/>
    </location>
</feature>
<feature type="compositionally biased region" description="Polar residues" evidence="1">
    <location>
        <begin position="747"/>
        <end position="783"/>
    </location>
</feature>
<dbReference type="PANTHER" id="PTHR38697">
    <property type="entry name" value="NUCLEAR PORE COMPLEX PROTEIN SIMILAR TO S. CEREVISIAE NUP2 (EUROFUNG)"/>
    <property type="match status" value="1"/>
</dbReference>
<feature type="region of interest" description="Disordered" evidence="1">
    <location>
        <begin position="194"/>
        <end position="225"/>
    </location>
</feature>
<dbReference type="Gene3D" id="2.30.29.30">
    <property type="entry name" value="Pleckstrin-homology domain (PH domain)/Phosphotyrosine-binding domain (PTB)"/>
    <property type="match status" value="1"/>
</dbReference>
<evidence type="ECO:0000259" key="2">
    <source>
        <dbReference type="SMART" id="SM00160"/>
    </source>
</evidence>
<feature type="compositionally biased region" description="Polar residues" evidence="1">
    <location>
        <begin position="667"/>
        <end position="680"/>
    </location>
</feature>
<feature type="region of interest" description="Disordered" evidence="1">
    <location>
        <begin position="1"/>
        <end position="69"/>
    </location>
</feature>
<feature type="compositionally biased region" description="Low complexity" evidence="1">
    <location>
        <begin position="803"/>
        <end position="818"/>
    </location>
</feature>
<keyword evidence="4" id="KW-1185">Reference proteome</keyword>
<feature type="compositionally biased region" description="Polar residues" evidence="1">
    <location>
        <begin position="519"/>
        <end position="554"/>
    </location>
</feature>
<comment type="caution">
    <text evidence="3">The sequence shown here is derived from an EMBL/GenBank/DDBJ whole genome shotgun (WGS) entry which is preliminary data.</text>
</comment>
<dbReference type="InterPro" id="IPR000156">
    <property type="entry name" value="Ran_bind_dom"/>
</dbReference>
<evidence type="ECO:0000313" key="3">
    <source>
        <dbReference type="EMBL" id="KAJ5538788.1"/>
    </source>
</evidence>
<protein>
    <recommendedName>
        <fullName evidence="2">RanBD1 domain-containing protein</fullName>
    </recommendedName>
</protein>
<feature type="compositionally biased region" description="Polar residues" evidence="1">
    <location>
        <begin position="819"/>
        <end position="831"/>
    </location>
</feature>
<accession>A0AAD6CUA2</accession>
<feature type="compositionally biased region" description="Polar residues" evidence="1">
    <location>
        <begin position="318"/>
        <end position="334"/>
    </location>
</feature>
<feature type="region of interest" description="Disordered" evidence="1">
    <location>
        <begin position="739"/>
        <end position="998"/>
    </location>
</feature>
<dbReference type="Pfam" id="PF00638">
    <property type="entry name" value="Ran_BP1"/>
    <property type="match status" value="1"/>
</dbReference>
<feature type="compositionally biased region" description="Acidic residues" evidence="1">
    <location>
        <begin position="916"/>
        <end position="925"/>
    </location>
</feature>
<dbReference type="Proteomes" id="UP001220324">
    <property type="component" value="Unassembled WGS sequence"/>
</dbReference>
<feature type="region of interest" description="Disordered" evidence="1">
    <location>
        <begin position="1010"/>
        <end position="1119"/>
    </location>
</feature>
<dbReference type="SUPFAM" id="SSF50729">
    <property type="entry name" value="PH domain-like"/>
    <property type="match status" value="1"/>
</dbReference>
<feature type="compositionally biased region" description="Polar residues" evidence="1">
    <location>
        <begin position="83"/>
        <end position="111"/>
    </location>
</feature>
<dbReference type="SMART" id="SM00160">
    <property type="entry name" value="RanBD"/>
    <property type="match status" value="1"/>
</dbReference>
<sequence length="1237" mass="126351">MIIPEFGMRGYFGAQSSKAPDGGGKRQKQRADLDFDDSRIKDIRKRPRGTTPVSGAGAPQQSGGAFSSLSAVPTAGFGASPAQSTGFNFGQTQSFPGASSTPAQSNQGNSTPFSFGGGSQPSFSFSGGFGASSSAPASNPFAAGSSFLLLLSLLSTTQQSSFASAPFGAQNPSTATGTGLFGQPAINNAATNSVADSMQTSPDSKPKMPAGNTSPSLPSLSLNRSLFGDSKTTTPLFGSSASASQPEKVDTASSSASSLFSATKAAAPATSSNPFSGLGASSTADKPASPFSFAPATSKPAEPEKVNGTQKAPLFGATTPSTSQTEKVNDAPSTVPNLFSATKTAVPAALGNPFAGLSASSTAEKPSTPFSFTPAASKPTEPEKANGDGTQKASLFGAATPSASQPEKANTTSSTAPNLFSATKTAPSAPLGNPFSGLGASSTAEKPASPFSFTPAASKSAEPEKVNGTQKAPLFGAATPFASQSEKPNSAPNAATNLFSATKATAPTSSGNPFAGLGASTTAQKPSTPEKVNTTESAASNLFSATKATASASPGNPFAGLGASSTAEKPSTPAAWKPSQPEKVDTTSSAAPNLFSATKATAPAPSGNPFTGFGASSTAEKPSTPFSFTSATSKPEKVNGASSMTPGTTPPQSTYETSGQKPPAGRNATSSNDMGGQISTPEFGDDLTQEIKDKAEVLWKIRTLDMHFQQQIAKVKPGETSFDNILLFYLKVRRSLGQPVKKCDNESWPSEKTSTQNGQSKTSVTNGVNGSATSSIFAKSFSSPGPAPPQLGNGSPQSTPTQSGGAPSSPAPPKLGGATSSSARSLFSGVSSPAPPNFGGASSSPAPPLFGGPSSSAPPKFGEANSSSASPLFGGAPSALKFGGGTSGPVDFMAQFKKTAESNAAKEKAKRKAEEFDSEEDDEEEWERRDAEKQREKLAKFEADAKKTEAAKAAWVPGQGFKPVDAAKSATPTPTEKPSPVPSFAEKPSPAPSSSASIFESSFLPLSNSENIFGRISTPKPSEGDKDSDESDAEDKTATPKHHAEDDTAEDALRGSKRAKPSDQTWKPTQPIQFGVSQTSSTAVTPSTPAVEISGKVTPTPSAETSEKVNSEANDDESAPGAIFSLAEDAAETEGEECVFKCRARAFKLGTGWVSQGTGFASLLVHESGRARIVLRADPSGSVILNTLLKKEFDYQLTNNSVQFMVPQADGPLEHWAVRVKADTIKAFHEKVESIKY</sequence>
<dbReference type="PANTHER" id="PTHR38697:SF1">
    <property type="entry name" value="NUCLEAR PORE COMPLEX PROTEIN SIMILAR TO S. CEREVISIAE NUP2 (EUROFUNG)"/>
    <property type="match status" value="1"/>
</dbReference>
<feature type="compositionally biased region" description="Polar residues" evidence="1">
    <location>
        <begin position="640"/>
        <end position="660"/>
    </location>
</feature>
<organism evidence="3 4">
    <name type="scientific">Penicillium frequentans</name>
    <dbReference type="NCBI Taxonomy" id="3151616"/>
    <lineage>
        <taxon>Eukaryota</taxon>
        <taxon>Fungi</taxon>
        <taxon>Dikarya</taxon>
        <taxon>Ascomycota</taxon>
        <taxon>Pezizomycotina</taxon>
        <taxon>Eurotiomycetes</taxon>
        <taxon>Eurotiomycetidae</taxon>
        <taxon>Eurotiales</taxon>
        <taxon>Aspergillaceae</taxon>
        <taxon>Penicillium</taxon>
    </lineage>
</organism>
<feature type="compositionally biased region" description="Basic and acidic residues" evidence="1">
    <location>
        <begin position="1034"/>
        <end position="1054"/>
    </location>
</feature>
<feature type="compositionally biased region" description="Low complexity" evidence="1">
    <location>
        <begin position="214"/>
        <end position="225"/>
    </location>
</feature>
<feature type="compositionally biased region" description="Polar residues" evidence="1">
    <location>
        <begin position="273"/>
        <end position="284"/>
    </location>
</feature>
<feature type="region of interest" description="Disordered" evidence="1">
    <location>
        <begin position="265"/>
        <end position="334"/>
    </location>
</feature>
<proteinExistence type="predicted"/>
<feature type="compositionally biased region" description="Low complexity" evidence="1">
    <location>
        <begin position="1076"/>
        <end position="1091"/>
    </location>
</feature>
<feature type="compositionally biased region" description="Low complexity" evidence="1">
    <location>
        <begin position="621"/>
        <end position="633"/>
    </location>
</feature>
<dbReference type="InterPro" id="IPR053074">
    <property type="entry name" value="NPC_Nucleoporin"/>
</dbReference>